<dbReference type="Proteomes" id="UP000238937">
    <property type="component" value="Unassembled WGS sequence"/>
</dbReference>
<gene>
    <name evidence="1" type="ORF">C7B77_13215</name>
</gene>
<evidence type="ECO:0000313" key="2">
    <source>
        <dbReference type="Proteomes" id="UP000238937"/>
    </source>
</evidence>
<comment type="caution">
    <text evidence="1">The sequence shown here is derived from an EMBL/GenBank/DDBJ whole genome shotgun (WGS) entry which is preliminary data.</text>
</comment>
<dbReference type="InterPro" id="IPR054652">
    <property type="entry name" value="T4P_EbsA-like"/>
</dbReference>
<accession>A0A2T1GEN5</accession>
<reference evidence="1 2" key="1">
    <citation type="submission" date="2018-03" db="EMBL/GenBank/DDBJ databases">
        <title>The ancient ancestry and fast evolution of plastids.</title>
        <authorList>
            <person name="Moore K.R."/>
            <person name="Magnabosco C."/>
            <person name="Momper L."/>
            <person name="Gold D.A."/>
            <person name="Bosak T."/>
            <person name="Fournier G.P."/>
        </authorList>
    </citation>
    <scope>NUCLEOTIDE SEQUENCE [LARGE SCALE GENOMIC DNA]</scope>
    <source>
        <strain evidence="1 2">CCALA 037</strain>
    </source>
</reference>
<keyword evidence="2" id="KW-1185">Reference proteome</keyword>
<name>A0A2T1GEN5_9CYAN</name>
<protein>
    <submittedName>
        <fullName evidence="1">Uncharacterized protein</fullName>
    </submittedName>
</protein>
<dbReference type="NCBIfam" id="NF045587">
    <property type="entry name" value="T4P_biogen_EbsA"/>
    <property type="match status" value="1"/>
</dbReference>
<dbReference type="EMBL" id="PVWO01000150">
    <property type="protein sequence ID" value="PSB56016.1"/>
    <property type="molecule type" value="Genomic_DNA"/>
</dbReference>
<sequence length="127" mass="14730">MNLFDEIIPAQPDKVNLYAPYFMKSAAKRNVLPKAITLYHKGGLGGYPAIEGGEKIPYVINWAIQNLPGDLTRCTMMFDDNADLTYDINMMNSELISYLIDWLINIRDTNTPDFPQYFYYKLMRMED</sequence>
<proteinExistence type="predicted"/>
<dbReference type="OrthoDB" id="512629at2"/>
<dbReference type="RefSeq" id="WP_106305316.1">
    <property type="nucleotide sequence ID" value="NZ_PVWO01000150.1"/>
</dbReference>
<organism evidence="1 2">
    <name type="scientific">Chamaesiphon polymorphus CCALA 037</name>
    <dbReference type="NCBI Taxonomy" id="2107692"/>
    <lineage>
        <taxon>Bacteria</taxon>
        <taxon>Bacillati</taxon>
        <taxon>Cyanobacteriota</taxon>
        <taxon>Cyanophyceae</taxon>
        <taxon>Gomontiellales</taxon>
        <taxon>Chamaesiphonaceae</taxon>
        <taxon>Chamaesiphon</taxon>
    </lineage>
</organism>
<evidence type="ECO:0000313" key="1">
    <source>
        <dbReference type="EMBL" id="PSB56016.1"/>
    </source>
</evidence>
<dbReference type="AlphaFoldDB" id="A0A2T1GEN5"/>